<dbReference type="InterPro" id="IPR005116">
    <property type="entry name" value="Transp-assoc_OB_typ1"/>
</dbReference>
<dbReference type="InterPro" id="IPR008995">
    <property type="entry name" value="Mo/tungstate-bd_C_term_dom"/>
</dbReference>
<protein>
    <submittedName>
        <fullName evidence="2">TOBE domain-containing protein</fullName>
    </submittedName>
</protein>
<dbReference type="RefSeq" id="WP_346759326.1">
    <property type="nucleotide sequence ID" value="NZ_JAUJEB010000004.1"/>
</dbReference>
<accession>A0ABT8L8A0</accession>
<evidence type="ECO:0000313" key="2">
    <source>
        <dbReference type="EMBL" id="MDN5213988.1"/>
    </source>
</evidence>
<keyword evidence="3" id="KW-1185">Reference proteome</keyword>
<name>A0ABT8L8A0_9BACT</name>
<comment type="caution">
    <text evidence="2">The sequence shown here is derived from an EMBL/GenBank/DDBJ whole genome shotgun (WGS) entry which is preliminary data.</text>
</comment>
<gene>
    <name evidence="2" type="ORF">QQ020_18070</name>
</gene>
<feature type="domain" description="Transport-associated OB type 1" evidence="1">
    <location>
        <begin position="70"/>
        <end position="130"/>
    </location>
</feature>
<organism evidence="2 3">
    <name type="scientific">Agaribacillus aureus</name>
    <dbReference type="NCBI Taxonomy" id="3051825"/>
    <lineage>
        <taxon>Bacteria</taxon>
        <taxon>Pseudomonadati</taxon>
        <taxon>Bacteroidota</taxon>
        <taxon>Cytophagia</taxon>
        <taxon>Cytophagales</taxon>
        <taxon>Splendidivirgaceae</taxon>
        <taxon>Agaribacillus</taxon>
    </lineage>
</organism>
<dbReference type="Pfam" id="PF03459">
    <property type="entry name" value="TOBE"/>
    <property type="match status" value="1"/>
</dbReference>
<dbReference type="SUPFAM" id="SSF50331">
    <property type="entry name" value="MOP-like"/>
    <property type="match status" value="2"/>
</dbReference>
<dbReference type="Proteomes" id="UP001172083">
    <property type="component" value="Unassembled WGS sequence"/>
</dbReference>
<proteinExistence type="predicted"/>
<sequence length="133" mass="14829">MNVLPGTIKEIITEGDLSLVKVEVLDTTFKSIVVENPQTSHYLKIGHQVNLLFKETEVVIGLPDADHISLQNRMLCEIQHINKGKLLSDLSLSFKQHTLNAVITSHAVEQLKLQPQDQVVALIKTNEIMLSPV</sequence>
<evidence type="ECO:0000313" key="3">
    <source>
        <dbReference type="Proteomes" id="UP001172083"/>
    </source>
</evidence>
<dbReference type="Gene3D" id="2.40.50.100">
    <property type="match status" value="2"/>
</dbReference>
<reference evidence="2" key="1">
    <citation type="submission" date="2023-06" db="EMBL/GenBank/DDBJ databases">
        <title>Genomic of Agaribacillus aureum.</title>
        <authorList>
            <person name="Wang G."/>
        </authorList>
    </citation>
    <scope>NUCLEOTIDE SEQUENCE</scope>
    <source>
        <strain evidence="2">BMA12</strain>
    </source>
</reference>
<evidence type="ECO:0000259" key="1">
    <source>
        <dbReference type="Pfam" id="PF03459"/>
    </source>
</evidence>
<dbReference type="EMBL" id="JAUJEB010000004">
    <property type="protein sequence ID" value="MDN5213988.1"/>
    <property type="molecule type" value="Genomic_DNA"/>
</dbReference>